<reference evidence="1 2" key="1">
    <citation type="submission" date="2014-12" db="EMBL/GenBank/DDBJ databases">
        <title>Genome sequence of Flavobacterium anhuiense RCM74.</title>
        <authorList>
            <person name="Kim J.F."/>
            <person name="Song J.Y."/>
            <person name="Kwak M.-J."/>
            <person name="Lee S.-W."/>
        </authorList>
    </citation>
    <scope>NUCLEOTIDE SEQUENCE [LARGE SCALE GENOMIC DNA]</scope>
    <source>
        <strain evidence="1 2">RCM74</strain>
    </source>
</reference>
<dbReference type="AlphaFoldDB" id="A0A444VWT5"/>
<dbReference type="EMBL" id="JUIV01000011">
    <property type="protein sequence ID" value="RYJ38029.1"/>
    <property type="molecule type" value="Genomic_DNA"/>
</dbReference>
<protein>
    <submittedName>
        <fullName evidence="1">Ankyrin</fullName>
    </submittedName>
</protein>
<dbReference type="Proteomes" id="UP000290433">
    <property type="component" value="Unassembled WGS sequence"/>
</dbReference>
<evidence type="ECO:0000313" key="2">
    <source>
        <dbReference type="Proteomes" id="UP000290433"/>
    </source>
</evidence>
<evidence type="ECO:0000313" key="1">
    <source>
        <dbReference type="EMBL" id="RYJ38029.1"/>
    </source>
</evidence>
<gene>
    <name evidence="1" type="ORF">NU08_2932</name>
</gene>
<proteinExistence type="predicted"/>
<name>A0A444VWT5_9FLAO</name>
<accession>A0A444VWT5</accession>
<comment type="caution">
    <text evidence="1">The sequence shown here is derived from an EMBL/GenBank/DDBJ whole genome shotgun (WGS) entry which is preliminary data.</text>
</comment>
<organism evidence="1 2">
    <name type="scientific">Flavobacterium anhuiense</name>
    <dbReference type="NCBI Taxonomy" id="459526"/>
    <lineage>
        <taxon>Bacteria</taxon>
        <taxon>Pseudomonadati</taxon>
        <taxon>Bacteroidota</taxon>
        <taxon>Flavobacteriia</taxon>
        <taxon>Flavobacteriales</taxon>
        <taxon>Flavobacteriaceae</taxon>
        <taxon>Flavobacterium</taxon>
    </lineage>
</organism>
<sequence length="60" mass="7278">MQTQNQIENFLFQRKFDKARECLNNGETFNDQYLKKQFFSNICQNYRNPIARICNPCPQQ</sequence>